<organism evidence="2 3">
    <name type="scientific">Faecalibacterium prausnitzii</name>
    <dbReference type="NCBI Taxonomy" id="853"/>
    <lineage>
        <taxon>Bacteria</taxon>
        <taxon>Bacillati</taxon>
        <taxon>Bacillota</taxon>
        <taxon>Clostridia</taxon>
        <taxon>Eubacteriales</taxon>
        <taxon>Oscillospiraceae</taxon>
        <taxon>Faecalibacterium</taxon>
    </lineage>
</organism>
<evidence type="ECO:0000313" key="2">
    <source>
        <dbReference type="EMBL" id="PDX82172.1"/>
    </source>
</evidence>
<accession>A0A2A7ASW2</accession>
<name>A0A2A7ASW2_9FIRM</name>
<protein>
    <submittedName>
        <fullName evidence="2">Stage III sporulation protein AE</fullName>
    </submittedName>
</protein>
<dbReference type="Proteomes" id="UP000220005">
    <property type="component" value="Unassembled WGS sequence"/>
</dbReference>
<feature type="transmembrane region" description="Helical" evidence="1">
    <location>
        <begin position="327"/>
        <end position="347"/>
    </location>
</feature>
<keyword evidence="1" id="KW-0812">Transmembrane</keyword>
<sequence length="350" mass="36474">MASAGGNITADWEHDRMKELYTLLPGGDLWGPYLEQSPVSPTELVDHPLKTLRGFFPAELGDVLREAVGGYAQVLLFLILSAVIALLLGERADGTLLDLVCAGGCGVLLWEKLVALSDEFCVQIESWNRFLLGFLPVYAGVLTLGGESAAGASASGFFLTLLCFLAQGLAAVVPPLLQCYLALSMACCVSTEAGLSGFCRALGGFLQKFLRWTGKLLAALLGLQRLSAWQLDRAALRTGQLLTGTIPIVGETLSDASEAVLASVQLLKSGLGLAALLTIAAEFVPVYLGMLVQLGLLSGCGVLCSLTGNARGQELLGCFAEAVRCMMAVTALFAGLAVVGTALLFVVGGG</sequence>
<feature type="transmembrane region" description="Helical" evidence="1">
    <location>
        <begin position="70"/>
        <end position="89"/>
    </location>
</feature>
<keyword evidence="1" id="KW-1133">Transmembrane helix</keyword>
<gene>
    <name evidence="2" type="ORF">CGS58_01495</name>
</gene>
<keyword evidence="1" id="KW-0472">Membrane</keyword>
<reference evidence="2 3" key="1">
    <citation type="journal article" date="2017" name="Front. Microbiol.">
        <title>New Insights into the Diversity of the Genus Faecalibacterium.</title>
        <authorList>
            <person name="Benevides L."/>
            <person name="Burman S."/>
            <person name="Martin R."/>
            <person name="Robert V."/>
            <person name="Thomas M."/>
            <person name="Miquel S."/>
            <person name="Chain F."/>
            <person name="Sokol H."/>
            <person name="Bermudez-Humaran L.G."/>
            <person name="Morrison M."/>
            <person name="Langella P."/>
            <person name="Azevedo V.A."/>
            <person name="Chatel J.M."/>
            <person name="Soares S."/>
        </authorList>
    </citation>
    <scope>NUCLEOTIDE SEQUENCE [LARGE SCALE GENOMIC DNA]</scope>
    <source>
        <strain evidence="2 3">CNCM I 4575</strain>
    </source>
</reference>
<evidence type="ECO:0000256" key="1">
    <source>
        <dbReference type="SAM" id="Phobius"/>
    </source>
</evidence>
<proteinExistence type="predicted"/>
<feature type="transmembrane region" description="Helical" evidence="1">
    <location>
        <begin position="127"/>
        <end position="145"/>
    </location>
</feature>
<dbReference type="InterPro" id="IPR014194">
    <property type="entry name" value="Spore_III_AE"/>
</dbReference>
<dbReference type="AlphaFoldDB" id="A0A2A7ASW2"/>
<dbReference type="EMBL" id="NMTY01000004">
    <property type="protein sequence ID" value="PDX82172.1"/>
    <property type="molecule type" value="Genomic_DNA"/>
</dbReference>
<evidence type="ECO:0000313" key="3">
    <source>
        <dbReference type="Proteomes" id="UP000220005"/>
    </source>
</evidence>
<dbReference type="Pfam" id="PF09546">
    <property type="entry name" value="Spore_III_AE"/>
    <property type="match status" value="1"/>
</dbReference>
<comment type="caution">
    <text evidence="2">The sequence shown here is derived from an EMBL/GenBank/DDBJ whole genome shotgun (WGS) entry which is preliminary data.</text>
</comment>
<feature type="transmembrane region" description="Helical" evidence="1">
    <location>
        <begin position="157"/>
        <end position="177"/>
    </location>
</feature>